<name>A0AAW5P7W2_9BACT</name>
<dbReference type="AlphaFoldDB" id="A0AAW5P7W2"/>
<dbReference type="Proteomes" id="UP001155110">
    <property type="component" value="Unassembled WGS sequence"/>
</dbReference>
<evidence type="ECO:0000256" key="1">
    <source>
        <dbReference type="SAM" id="MobiDB-lite"/>
    </source>
</evidence>
<organism evidence="2 3">
    <name type="scientific">Salinibacter ruber</name>
    <dbReference type="NCBI Taxonomy" id="146919"/>
    <lineage>
        <taxon>Bacteria</taxon>
        <taxon>Pseudomonadati</taxon>
        <taxon>Rhodothermota</taxon>
        <taxon>Rhodothermia</taxon>
        <taxon>Rhodothermales</taxon>
        <taxon>Salinibacteraceae</taxon>
        <taxon>Salinibacter</taxon>
    </lineage>
</organism>
<dbReference type="RefSeq" id="WP_259258239.1">
    <property type="nucleotide sequence ID" value="NZ_JANTZM010000007.1"/>
</dbReference>
<evidence type="ECO:0000313" key="2">
    <source>
        <dbReference type="EMBL" id="MCS4157718.1"/>
    </source>
</evidence>
<reference evidence="2" key="1">
    <citation type="submission" date="2022-08" db="EMBL/GenBank/DDBJ databases">
        <title>Genomic Encyclopedia of Type Strains, Phase V (KMG-V): Genome sequencing to study the core and pangenomes of soil and plant-associated prokaryotes.</title>
        <authorList>
            <person name="Whitman W."/>
        </authorList>
    </citation>
    <scope>NUCLEOTIDE SEQUENCE</scope>
    <source>
        <strain evidence="2">SP3002</strain>
    </source>
</reference>
<gene>
    <name evidence="2" type="ORF">GGP99_001682</name>
</gene>
<protein>
    <submittedName>
        <fullName evidence="2">Uncharacterized protein</fullName>
    </submittedName>
</protein>
<accession>A0AAW5P7W2</accession>
<dbReference type="EMBL" id="JANTZM010000007">
    <property type="protein sequence ID" value="MCS4157718.1"/>
    <property type="molecule type" value="Genomic_DNA"/>
</dbReference>
<comment type="caution">
    <text evidence="2">The sequence shown here is derived from an EMBL/GenBank/DDBJ whole genome shotgun (WGS) entry which is preliminary data.</text>
</comment>
<feature type="region of interest" description="Disordered" evidence="1">
    <location>
        <begin position="67"/>
        <end position="87"/>
    </location>
</feature>
<evidence type="ECO:0000313" key="3">
    <source>
        <dbReference type="Proteomes" id="UP001155110"/>
    </source>
</evidence>
<proteinExistence type="predicted"/>
<sequence length="87" mass="9789">MSDLDTTISDQQAARFWAIALETGYSRSGAQRLLEASGYEEAEHIGRSDYENLCEMAGDEELAFQYNRDPNTKDLFPSRPESNPPGR</sequence>